<accession>A0ABR2F0M4</accession>
<dbReference type="Proteomes" id="UP001472677">
    <property type="component" value="Unassembled WGS sequence"/>
</dbReference>
<reference evidence="2 3" key="1">
    <citation type="journal article" date="2024" name="G3 (Bethesda)">
        <title>Genome assembly of Hibiscus sabdariffa L. provides insights into metabolisms of medicinal natural products.</title>
        <authorList>
            <person name="Kim T."/>
        </authorList>
    </citation>
    <scope>NUCLEOTIDE SEQUENCE [LARGE SCALE GENOMIC DNA]</scope>
    <source>
        <strain evidence="2">TK-2024</strain>
        <tissue evidence="2">Old leaves</tissue>
    </source>
</reference>
<dbReference type="PANTHER" id="PTHR47723">
    <property type="entry name" value="OS05G0353850 PROTEIN"/>
    <property type="match status" value="1"/>
</dbReference>
<dbReference type="InterPro" id="IPR036397">
    <property type="entry name" value="RNaseH_sf"/>
</dbReference>
<organism evidence="2 3">
    <name type="scientific">Hibiscus sabdariffa</name>
    <name type="common">roselle</name>
    <dbReference type="NCBI Taxonomy" id="183260"/>
    <lineage>
        <taxon>Eukaryota</taxon>
        <taxon>Viridiplantae</taxon>
        <taxon>Streptophyta</taxon>
        <taxon>Embryophyta</taxon>
        <taxon>Tracheophyta</taxon>
        <taxon>Spermatophyta</taxon>
        <taxon>Magnoliopsida</taxon>
        <taxon>eudicotyledons</taxon>
        <taxon>Gunneridae</taxon>
        <taxon>Pentapetalae</taxon>
        <taxon>rosids</taxon>
        <taxon>malvids</taxon>
        <taxon>Malvales</taxon>
        <taxon>Malvaceae</taxon>
        <taxon>Malvoideae</taxon>
        <taxon>Hibiscus</taxon>
    </lineage>
</organism>
<protein>
    <recommendedName>
        <fullName evidence="1">RNase H type-1 domain-containing protein</fullName>
    </recommendedName>
</protein>
<dbReference type="InterPro" id="IPR012337">
    <property type="entry name" value="RNaseH-like_sf"/>
</dbReference>
<dbReference type="InterPro" id="IPR044730">
    <property type="entry name" value="RNase_H-like_dom_plant"/>
</dbReference>
<sequence>MNAGVNAIFLDTVNDATLNPSCNVGTLPLSIKCGSCSRLWTGLQNVWDDICESINWSIGDGAHTNFWFDHWLGNYGRLAFSCIADPVPASTMVMDMVTISGEWDWDRLSMLLPSDCLDRIAADNSETGSQHEDILTRGNRLAAEYAHGFAPSTRQLSIGSVPPRSWSRPVPGFTRSIGVCYALVAELWAVHDMLACAWRENFHQIILETDCFEIIRILSHTSRALVSDGLVKVILEWTQREWKLVVRHVSRDCNHLADRIAASGRTTSRSGMVIADSPASLAALVEEEADRVLVDSNMVAWVRDGHTACFNMVDTRVDSAFWFLFLGLFLL</sequence>
<dbReference type="SUPFAM" id="SSF53098">
    <property type="entry name" value="Ribonuclease H-like"/>
    <property type="match status" value="1"/>
</dbReference>
<dbReference type="EMBL" id="JBBPBM010000009">
    <property type="protein sequence ID" value="KAK8568483.1"/>
    <property type="molecule type" value="Genomic_DNA"/>
</dbReference>
<dbReference type="CDD" id="cd06222">
    <property type="entry name" value="RNase_H_like"/>
    <property type="match status" value="1"/>
</dbReference>
<dbReference type="InterPro" id="IPR002156">
    <property type="entry name" value="RNaseH_domain"/>
</dbReference>
<dbReference type="Gene3D" id="3.30.420.10">
    <property type="entry name" value="Ribonuclease H-like superfamily/Ribonuclease H"/>
    <property type="match status" value="1"/>
</dbReference>
<dbReference type="InterPro" id="IPR053151">
    <property type="entry name" value="RNase_H-like"/>
</dbReference>
<dbReference type="PANTHER" id="PTHR47723:SF13">
    <property type="entry name" value="PUTATIVE-RELATED"/>
    <property type="match status" value="1"/>
</dbReference>
<comment type="caution">
    <text evidence="2">The sequence shown here is derived from an EMBL/GenBank/DDBJ whole genome shotgun (WGS) entry which is preliminary data.</text>
</comment>
<proteinExistence type="predicted"/>
<feature type="domain" description="RNase H type-1" evidence="1">
    <location>
        <begin position="182"/>
        <end position="262"/>
    </location>
</feature>
<name>A0ABR2F0M4_9ROSI</name>
<dbReference type="Pfam" id="PF13456">
    <property type="entry name" value="RVT_3"/>
    <property type="match status" value="1"/>
</dbReference>
<evidence type="ECO:0000313" key="2">
    <source>
        <dbReference type="EMBL" id="KAK8568483.1"/>
    </source>
</evidence>
<evidence type="ECO:0000259" key="1">
    <source>
        <dbReference type="Pfam" id="PF13456"/>
    </source>
</evidence>
<gene>
    <name evidence="2" type="ORF">V6N12_007032</name>
</gene>
<evidence type="ECO:0000313" key="3">
    <source>
        <dbReference type="Proteomes" id="UP001472677"/>
    </source>
</evidence>
<keyword evidence="3" id="KW-1185">Reference proteome</keyword>